<evidence type="ECO:0000313" key="3">
    <source>
        <dbReference type="Proteomes" id="UP000066480"/>
    </source>
</evidence>
<feature type="region of interest" description="Disordered" evidence="1">
    <location>
        <begin position="74"/>
        <end position="95"/>
    </location>
</feature>
<dbReference type="STRING" id="571913.VV02_23945"/>
<dbReference type="GO" id="GO:0003677">
    <property type="term" value="F:DNA binding"/>
    <property type="evidence" value="ECO:0007669"/>
    <property type="project" value="UniProtKB-KW"/>
</dbReference>
<dbReference type="AlphaFoldDB" id="A0A0K1JNA4"/>
<evidence type="ECO:0000313" key="2">
    <source>
        <dbReference type="EMBL" id="AKU18186.1"/>
    </source>
</evidence>
<reference evidence="2 3" key="1">
    <citation type="submission" date="2015-03" db="EMBL/GenBank/DDBJ databases">
        <title>Luteipulveratus halotolerans sp. nov., a novel actinobacterium (Dermacoccaceae) from Sarawak, Malaysia.</title>
        <authorList>
            <person name="Juboi H."/>
            <person name="Basik A."/>
            <person name="Shamsul S.S."/>
            <person name="Arnold P."/>
            <person name="Schmitt E.K."/>
            <person name="Sanglier J.-J."/>
            <person name="Yeo T."/>
        </authorList>
    </citation>
    <scope>NUCLEOTIDE SEQUENCE [LARGE SCALE GENOMIC DNA]</scope>
    <source>
        <strain evidence="2 3">MN07-A0370</strain>
    </source>
</reference>
<name>A0A0K1JNA4_9MICO</name>
<dbReference type="Proteomes" id="UP000066480">
    <property type="component" value="Chromosome"/>
</dbReference>
<gene>
    <name evidence="2" type="ORF">VV02_23945</name>
</gene>
<dbReference type="KEGG" id="lmoi:VV02_23945"/>
<evidence type="ECO:0000256" key="1">
    <source>
        <dbReference type="SAM" id="MobiDB-lite"/>
    </source>
</evidence>
<keyword evidence="2" id="KW-0238">DNA-binding</keyword>
<dbReference type="EMBL" id="CP011112">
    <property type="protein sequence ID" value="AKU18186.1"/>
    <property type="molecule type" value="Genomic_DNA"/>
</dbReference>
<dbReference type="RefSeq" id="WP_179945369.1">
    <property type="nucleotide sequence ID" value="NZ_CP011112.1"/>
</dbReference>
<protein>
    <submittedName>
        <fullName evidence="2">DNA-binding protein</fullName>
    </submittedName>
</protein>
<sequence>MSVKTLAVRLDNDLHGRLAILAKLSGISIIDAIRIAIEKEVEVMAANPAVAARAKDLQDEITRDADEQRAAIQALLATPTKAPSKPSTARKGTSS</sequence>
<feature type="compositionally biased region" description="Polar residues" evidence="1">
    <location>
        <begin position="85"/>
        <end position="95"/>
    </location>
</feature>
<accession>A0A0K1JNA4</accession>
<keyword evidence="3" id="KW-1185">Reference proteome</keyword>
<organism evidence="2 3">
    <name type="scientific">Luteipulveratus mongoliensis</name>
    <dbReference type="NCBI Taxonomy" id="571913"/>
    <lineage>
        <taxon>Bacteria</taxon>
        <taxon>Bacillati</taxon>
        <taxon>Actinomycetota</taxon>
        <taxon>Actinomycetes</taxon>
        <taxon>Micrococcales</taxon>
        <taxon>Dermacoccaceae</taxon>
        <taxon>Luteipulveratus</taxon>
    </lineage>
</organism>
<proteinExistence type="predicted"/>